<evidence type="ECO:0000313" key="2">
    <source>
        <dbReference type="Proteomes" id="UP001500449"/>
    </source>
</evidence>
<proteinExistence type="predicted"/>
<reference evidence="1 2" key="1">
    <citation type="journal article" date="2019" name="Int. J. Syst. Evol. Microbiol.">
        <title>The Global Catalogue of Microorganisms (GCM) 10K type strain sequencing project: providing services to taxonomists for standard genome sequencing and annotation.</title>
        <authorList>
            <consortium name="The Broad Institute Genomics Platform"/>
            <consortium name="The Broad Institute Genome Sequencing Center for Infectious Disease"/>
            <person name="Wu L."/>
            <person name="Ma J."/>
        </authorList>
    </citation>
    <scope>NUCLEOTIDE SEQUENCE [LARGE SCALE GENOMIC DNA]</scope>
    <source>
        <strain evidence="1 2">JCM 16009</strain>
    </source>
</reference>
<keyword evidence="2" id="KW-1185">Reference proteome</keyword>
<name>A0ABN2MRK3_9PSEU</name>
<accession>A0ABN2MRK3</accession>
<organism evidence="1 2">
    <name type="scientific">Pseudonocardia ailaonensis</name>
    <dbReference type="NCBI Taxonomy" id="367279"/>
    <lineage>
        <taxon>Bacteria</taxon>
        <taxon>Bacillati</taxon>
        <taxon>Actinomycetota</taxon>
        <taxon>Actinomycetes</taxon>
        <taxon>Pseudonocardiales</taxon>
        <taxon>Pseudonocardiaceae</taxon>
        <taxon>Pseudonocardia</taxon>
    </lineage>
</organism>
<dbReference type="RefSeq" id="WP_344413177.1">
    <property type="nucleotide sequence ID" value="NZ_BAAAQK010000003.1"/>
</dbReference>
<protein>
    <submittedName>
        <fullName evidence="1">Uncharacterized protein</fullName>
    </submittedName>
</protein>
<evidence type="ECO:0000313" key="1">
    <source>
        <dbReference type="EMBL" id="GAA1835232.1"/>
    </source>
</evidence>
<dbReference type="Proteomes" id="UP001500449">
    <property type="component" value="Unassembled WGS sequence"/>
</dbReference>
<dbReference type="EMBL" id="BAAAQK010000003">
    <property type="protein sequence ID" value="GAA1835232.1"/>
    <property type="molecule type" value="Genomic_DNA"/>
</dbReference>
<gene>
    <name evidence="1" type="ORF">GCM10009836_11990</name>
</gene>
<comment type="caution">
    <text evidence="1">The sequence shown here is derived from an EMBL/GenBank/DDBJ whole genome shotgun (WGS) entry which is preliminary data.</text>
</comment>
<sequence length="207" mass="20911">MDVADESDDRAGPPAVVVGGASVLPVLPVVPDVTGIEPERLVEALAAAPGGAERAAALAAEDLPAPGGRTALEAARLRGYVLAAFCRAGLPAEVEPHVVASLESGLPYEVAGAAHALQGLERAAPDFAGPLARALRSLAGADARISFEAYRPSWPYAEPTTALTEVVRAIGRLGPDAGEAAAALAALDVGTLPEHLRPEVAKALADL</sequence>